<accession>A0ABV9W4A1</accession>
<organism evidence="3 4">
    <name type="scientific">Dactylosporangium cerinum</name>
    <dbReference type="NCBI Taxonomy" id="1434730"/>
    <lineage>
        <taxon>Bacteria</taxon>
        <taxon>Bacillati</taxon>
        <taxon>Actinomycetota</taxon>
        <taxon>Actinomycetes</taxon>
        <taxon>Micromonosporales</taxon>
        <taxon>Micromonosporaceae</taxon>
        <taxon>Dactylosporangium</taxon>
    </lineage>
</organism>
<evidence type="ECO:0000256" key="2">
    <source>
        <dbReference type="SAM" id="Phobius"/>
    </source>
</evidence>
<keyword evidence="2" id="KW-0812">Transmembrane</keyword>
<keyword evidence="2" id="KW-1133">Transmembrane helix</keyword>
<dbReference type="Proteomes" id="UP001595912">
    <property type="component" value="Unassembled WGS sequence"/>
</dbReference>
<dbReference type="RefSeq" id="WP_380120948.1">
    <property type="nucleotide sequence ID" value="NZ_JBHSIU010000041.1"/>
</dbReference>
<proteinExistence type="predicted"/>
<comment type="caution">
    <text evidence="3">The sequence shown here is derived from an EMBL/GenBank/DDBJ whole genome shotgun (WGS) entry which is preliminary data.</text>
</comment>
<feature type="compositionally biased region" description="Basic and acidic residues" evidence="1">
    <location>
        <begin position="37"/>
        <end position="46"/>
    </location>
</feature>
<protein>
    <submittedName>
        <fullName evidence="3">Uncharacterized protein</fullName>
    </submittedName>
</protein>
<evidence type="ECO:0000256" key="1">
    <source>
        <dbReference type="SAM" id="MobiDB-lite"/>
    </source>
</evidence>
<feature type="transmembrane region" description="Helical" evidence="2">
    <location>
        <begin position="12"/>
        <end position="33"/>
    </location>
</feature>
<name>A0ABV9W4A1_9ACTN</name>
<sequence>MSQSRDAGGLGLGTVGPSVVFLLASVVLVVHLARSRVDATGERPAEPARINARSYP</sequence>
<reference evidence="4" key="1">
    <citation type="journal article" date="2019" name="Int. J. Syst. Evol. Microbiol.">
        <title>The Global Catalogue of Microorganisms (GCM) 10K type strain sequencing project: providing services to taxonomists for standard genome sequencing and annotation.</title>
        <authorList>
            <consortium name="The Broad Institute Genomics Platform"/>
            <consortium name="The Broad Institute Genome Sequencing Center for Infectious Disease"/>
            <person name="Wu L."/>
            <person name="Ma J."/>
        </authorList>
    </citation>
    <scope>NUCLEOTIDE SEQUENCE [LARGE SCALE GENOMIC DNA]</scope>
    <source>
        <strain evidence="4">CGMCC 4.7152</strain>
    </source>
</reference>
<keyword evidence="2" id="KW-0472">Membrane</keyword>
<dbReference type="EMBL" id="JBHSIU010000041">
    <property type="protein sequence ID" value="MFC5002526.1"/>
    <property type="molecule type" value="Genomic_DNA"/>
</dbReference>
<gene>
    <name evidence="3" type="ORF">ACFPIJ_32410</name>
</gene>
<keyword evidence="4" id="KW-1185">Reference proteome</keyword>
<evidence type="ECO:0000313" key="3">
    <source>
        <dbReference type="EMBL" id="MFC5002526.1"/>
    </source>
</evidence>
<feature type="region of interest" description="Disordered" evidence="1">
    <location>
        <begin position="37"/>
        <end position="56"/>
    </location>
</feature>
<evidence type="ECO:0000313" key="4">
    <source>
        <dbReference type="Proteomes" id="UP001595912"/>
    </source>
</evidence>